<evidence type="ECO:0000313" key="1">
    <source>
        <dbReference type="EMBL" id="MEO1781981.1"/>
    </source>
</evidence>
<protein>
    <submittedName>
        <fullName evidence="1">Uncharacterized protein</fullName>
    </submittedName>
</protein>
<dbReference type="RefSeq" id="WP_161869266.1">
    <property type="nucleotide sequence ID" value="NZ_MAEI02000001.1"/>
</dbReference>
<organism evidence="1 2">
    <name type="scientific">Enterococcus diestrammenae</name>
    <dbReference type="NCBI Taxonomy" id="1155073"/>
    <lineage>
        <taxon>Bacteria</taxon>
        <taxon>Bacillati</taxon>
        <taxon>Bacillota</taxon>
        <taxon>Bacilli</taxon>
        <taxon>Lactobacillales</taxon>
        <taxon>Enterococcaceae</taxon>
        <taxon>Enterococcus</taxon>
    </lineage>
</organism>
<dbReference type="EMBL" id="MAEI02000001">
    <property type="protein sequence ID" value="MEO1781981.1"/>
    <property type="molecule type" value="Genomic_DNA"/>
</dbReference>
<proteinExistence type="predicted"/>
<evidence type="ECO:0000313" key="2">
    <source>
        <dbReference type="Proteomes" id="UP001429357"/>
    </source>
</evidence>
<gene>
    <name evidence="1" type="ORF">BAU18_001574</name>
</gene>
<reference evidence="1 2" key="2">
    <citation type="submission" date="2024-02" db="EMBL/GenBank/DDBJ databases">
        <title>The Genome Sequence of Enterococcus diestrammenae JM9A.</title>
        <authorList>
            <person name="Earl A."/>
            <person name="Manson A."/>
            <person name="Gilmore M."/>
            <person name="Sanders J."/>
            <person name="Shea T."/>
            <person name="Howe W."/>
            <person name="Livny J."/>
            <person name="Cuomo C."/>
            <person name="Neafsey D."/>
            <person name="Birren B."/>
        </authorList>
    </citation>
    <scope>NUCLEOTIDE SEQUENCE [LARGE SCALE GENOMIC DNA]</scope>
    <source>
        <strain evidence="1 2">JM9A</strain>
    </source>
</reference>
<dbReference type="Proteomes" id="UP001429357">
    <property type="component" value="Unassembled WGS sequence"/>
</dbReference>
<sequence>MKESSKIISVVLFFALLLSIVGNVVVLKEIKTQKESNTVIESKFQKSKESLASTKNDLDVLSQRYQTLYKEKNGSANDKLIKASHELFKTIYNYDTSTAKGTVHKRKEEASKLCSEDVLDSLFPNDAQDTVPSIDLISSLSGEPGVYMKSSNSNILQAIILVKNSVKIADVESDQSGSYLYKVTYDQFKNQFTSIERLGEKLD</sequence>
<accession>A0ABV0F1Q7</accession>
<keyword evidence="2" id="KW-1185">Reference proteome</keyword>
<name>A0ABV0F1Q7_9ENTE</name>
<reference evidence="2" key="1">
    <citation type="submission" date="2016-06" db="EMBL/GenBank/DDBJ databases">
        <title>Four novel species of enterococci isolated from chicken manure.</title>
        <authorList>
            <person name="Van Tyne D."/>
        </authorList>
    </citation>
    <scope>NUCLEOTIDE SEQUENCE [LARGE SCALE GENOMIC DNA]</scope>
    <source>
        <strain evidence="2">JM9A</strain>
    </source>
</reference>
<comment type="caution">
    <text evidence="1">The sequence shown here is derived from an EMBL/GenBank/DDBJ whole genome shotgun (WGS) entry which is preliminary data.</text>
</comment>